<gene>
    <name evidence="2" type="ORF">A5760_23885</name>
</gene>
<dbReference type="OrthoDB" id="3212362at2"/>
<comment type="caution">
    <text evidence="2">The sequence shown here is derived from an EMBL/GenBank/DDBJ whole genome shotgun (WGS) entry which is preliminary data.</text>
</comment>
<name>A0A1A0VYU8_9MYCO</name>
<dbReference type="InterPro" id="IPR012312">
    <property type="entry name" value="Hemerythrin-like"/>
</dbReference>
<evidence type="ECO:0000313" key="2">
    <source>
        <dbReference type="EMBL" id="OBB88490.1"/>
    </source>
</evidence>
<dbReference type="Proteomes" id="UP000091914">
    <property type="component" value="Unassembled WGS sequence"/>
</dbReference>
<protein>
    <submittedName>
        <fullName evidence="2">Hemerythrin</fullName>
    </submittedName>
</protein>
<organism evidence="2 3">
    <name type="scientific">Mycobacterium colombiense</name>
    <dbReference type="NCBI Taxonomy" id="339268"/>
    <lineage>
        <taxon>Bacteria</taxon>
        <taxon>Bacillati</taxon>
        <taxon>Actinomycetota</taxon>
        <taxon>Actinomycetes</taxon>
        <taxon>Mycobacteriales</taxon>
        <taxon>Mycobacteriaceae</taxon>
        <taxon>Mycobacterium</taxon>
        <taxon>Mycobacterium avium complex (MAC)</taxon>
    </lineage>
</organism>
<dbReference type="Pfam" id="PF01814">
    <property type="entry name" value="Hemerythrin"/>
    <property type="match status" value="1"/>
</dbReference>
<proteinExistence type="predicted"/>
<reference evidence="2 3" key="1">
    <citation type="submission" date="2016-06" db="EMBL/GenBank/DDBJ databases">
        <authorList>
            <person name="Kjaerup R.B."/>
            <person name="Dalgaard T.S."/>
            <person name="Juul-Madsen H.R."/>
        </authorList>
    </citation>
    <scope>NUCLEOTIDE SEQUENCE [LARGE SCALE GENOMIC DNA]</scope>
    <source>
        <strain evidence="2 3">852002-51834_SCH5396731</strain>
    </source>
</reference>
<feature type="domain" description="Hemerythrin-like" evidence="1">
    <location>
        <begin position="13"/>
        <end position="130"/>
    </location>
</feature>
<evidence type="ECO:0000313" key="3">
    <source>
        <dbReference type="Proteomes" id="UP000091914"/>
    </source>
</evidence>
<dbReference type="AlphaFoldDB" id="A0A1A0VYU8"/>
<accession>A0A1A0VYU8</accession>
<evidence type="ECO:0000259" key="1">
    <source>
        <dbReference type="Pfam" id="PF01814"/>
    </source>
</evidence>
<dbReference type="Gene3D" id="1.20.120.520">
    <property type="entry name" value="nmb1532 protein domain like"/>
    <property type="match status" value="1"/>
</dbReference>
<sequence>MADLIVESPDEVVAFLKAQHNLIEDMFDQVLHATDPKAREEPFATLRQLLAVHETAEEMVVHPRVRREDGEAGDAIVDARLQEEHEAKELLSAIEKLDITSNKFIAELSKLREAVLEHARQEEDEEFPILKRKVDTDDLKRMGTAVRAAEAIAPTRPHPGVESAKLNFALGPFASMLDRARDLIGKALG</sequence>
<dbReference type="PANTHER" id="PTHR35585:SF1">
    <property type="entry name" value="HHE DOMAIN PROTEIN (AFU_ORTHOLOGUE AFUA_4G00730)"/>
    <property type="match status" value="1"/>
</dbReference>
<dbReference type="EMBL" id="LZSX01000008">
    <property type="protein sequence ID" value="OBB88490.1"/>
    <property type="molecule type" value="Genomic_DNA"/>
</dbReference>
<dbReference type="RefSeq" id="WP_064877305.1">
    <property type="nucleotide sequence ID" value="NZ_LZSX01000008.1"/>
</dbReference>
<dbReference type="PANTHER" id="PTHR35585">
    <property type="entry name" value="HHE DOMAIN PROTEIN (AFU_ORTHOLOGUE AFUA_4G00730)"/>
    <property type="match status" value="1"/>
</dbReference>
<dbReference type="CDD" id="cd12108">
    <property type="entry name" value="Hr-like"/>
    <property type="match status" value="1"/>
</dbReference>